<reference evidence="3 4" key="1">
    <citation type="submission" date="2020-01" db="EMBL/GenBank/DDBJ databases">
        <title>Sphingomonas sp. C33 whole genome sequece.</title>
        <authorList>
            <person name="Park C."/>
        </authorList>
    </citation>
    <scope>NUCLEOTIDE SEQUENCE [LARGE SCALE GENOMIC DNA]</scope>
    <source>
        <strain evidence="3 4">C33</strain>
    </source>
</reference>
<keyword evidence="1" id="KW-0732">Signal</keyword>
<dbReference type="Pfam" id="PF07589">
    <property type="entry name" value="PEP-CTERM"/>
    <property type="match status" value="1"/>
</dbReference>
<evidence type="ECO:0000313" key="4">
    <source>
        <dbReference type="Proteomes" id="UP000464468"/>
    </source>
</evidence>
<dbReference type="NCBIfam" id="TIGR02595">
    <property type="entry name" value="PEP_CTERM"/>
    <property type="match status" value="1"/>
</dbReference>
<evidence type="ECO:0000259" key="2">
    <source>
        <dbReference type="Pfam" id="PF07589"/>
    </source>
</evidence>
<organism evidence="3 4">
    <name type="scientific">Sphingomonas changnyeongensis</name>
    <dbReference type="NCBI Taxonomy" id="2698679"/>
    <lineage>
        <taxon>Bacteria</taxon>
        <taxon>Pseudomonadati</taxon>
        <taxon>Pseudomonadota</taxon>
        <taxon>Alphaproteobacteria</taxon>
        <taxon>Sphingomonadales</taxon>
        <taxon>Sphingomonadaceae</taxon>
        <taxon>Sphingomonas</taxon>
    </lineage>
</organism>
<name>A0A7Z2S5Y9_9SPHN</name>
<protein>
    <submittedName>
        <fullName evidence="3">PEPxxWA-CTERM sorting domain-containing protein</fullName>
    </submittedName>
</protein>
<evidence type="ECO:0000256" key="1">
    <source>
        <dbReference type="SAM" id="SignalP"/>
    </source>
</evidence>
<dbReference type="AlphaFoldDB" id="A0A7Z2S5Y9"/>
<accession>A0A7Z2S5Y9</accession>
<dbReference type="KEGG" id="schy:GVO57_08615"/>
<feature type="domain" description="Ice-binding protein C-terminal" evidence="2">
    <location>
        <begin position="190"/>
        <end position="214"/>
    </location>
</feature>
<sequence length="221" mass="22537">MKSPLKGGLLAGAAFGLAGSANAAITVHTTSGSFTAAATGLQTDTFNDLSEILYSSPLSRSAGSFSYQASAANGLFPGSVSGNRFLSTNTATNLITFANFGTAVSAIGGRFFGSDRNGDFIRSPSITLTATDTTGSVVEVIVNPTTSSFRGFTTTGSFVSLLVAGFNPVASNPLWPSVDDLQLGTAVTDAIPEPASWAMMISGLSLAGAAMRRRRVNVAFA</sequence>
<gene>
    <name evidence="3" type="ORF">GVO57_08615</name>
</gene>
<dbReference type="RefSeq" id="WP_160592794.1">
    <property type="nucleotide sequence ID" value="NZ_CP047895.1"/>
</dbReference>
<feature type="chain" id="PRO_5030866955" evidence="1">
    <location>
        <begin position="24"/>
        <end position="221"/>
    </location>
</feature>
<dbReference type="EMBL" id="CP047895">
    <property type="protein sequence ID" value="QHL90868.1"/>
    <property type="molecule type" value="Genomic_DNA"/>
</dbReference>
<evidence type="ECO:0000313" key="3">
    <source>
        <dbReference type="EMBL" id="QHL90868.1"/>
    </source>
</evidence>
<dbReference type="NCBIfam" id="NF035944">
    <property type="entry name" value="PEPxxWA-CTERM"/>
    <property type="match status" value="1"/>
</dbReference>
<dbReference type="InterPro" id="IPR013424">
    <property type="entry name" value="Ice-binding_C"/>
</dbReference>
<dbReference type="Proteomes" id="UP000464468">
    <property type="component" value="Chromosome"/>
</dbReference>
<feature type="signal peptide" evidence="1">
    <location>
        <begin position="1"/>
        <end position="23"/>
    </location>
</feature>
<keyword evidence="4" id="KW-1185">Reference proteome</keyword>
<proteinExistence type="predicted"/>